<keyword evidence="4" id="KW-1185">Reference proteome</keyword>
<reference evidence="2 3" key="1">
    <citation type="submission" date="2019-02" db="EMBL/GenBank/DDBJ databases">
        <title>Complete Genome Sequence and Methylome Analysis of Sphaerotilus natans subsp. sulfidivorans D-507.</title>
        <authorList>
            <person name="Fomenkov A."/>
            <person name="Gridneva E."/>
            <person name="Smolyakov D."/>
            <person name="Dubinina G."/>
            <person name="Vincze T."/>
            <person name="Grabovich M."/>
            <person name="Roberts R.J."/>
        </authorList>
    </citation>
    <scope>NUCLEOTIDE SEQUENCE [LARGE SCALE GENOMIC DNA]</scope>
    <source>
        <strain evidence="2 3">D-507</strain>
    </source>
</reference>
<dbReference type="Pfam" id="PF05638">
    <property type="entry name" value="T6SS_HCP"/>
    <property type="match status" value="1"/>
</dbReference>
<dbReference type="PANTHER" id="PTHR36152">
    <property type="entry name" value="CYTOPLASMIC PROTEIN-RELATED"/>
    <property type="match status" value="1"/>
</dbReference>
<gene>
    <name evidence="1" type="ORF">ABIC99_002733</name>
    <name evidence="2" type="ORF">EWH46_03985</name>
</gene>
<evidence type="ECO:0000313" key="1">
    <source>
        <dbReference type="EMBL" id="MET3604909.1"/>
    </source>
</evidence>
<dbReference type="InterPro" id="IPR053165">
    <property type="entry name" value="HSI-I_assembly_Hcp1"/>
</dbReference>
<evidence type="ECO:0000313" key="4">
    <source>
        <dbReference type="Proteomes" id="UP001549111"/>
    </source>
</evidence>
<proteinExistence type="predicted"/>
<name>A0A5C1Q1T2_9BURK</name>
<protein>
    <submittedName>
        <fullName evidence="1">Type VI secretion system secreted protein Hcp</fullName>
    </submittedName>
    <submittedName>
        <fullName evidence="2">Type VI secretion system tube protein Hcp</fullName>
    </submittedName>
</protein>
<accession>A0A5C1Q1T2</accession>
<dbReference type="InterPro" id="IPR036624">
    <property type="entry name" value="Hcp1-lik_sf"/>
</dbReference>
<dbReference type="SUPFAM" id="SSF141452">
    <property type="entry name" value="Hcp1-like"/>
    <property type="match status" value="1"/>
</dbReference>
<sequence length="157" mass="16950">MAATDTYVHLQTRRAGKLKGECIAPGHEDDITVRGWSWGVSAQTAMGSVQATARRSYRELSFVKGADTASTGLLSALATNDEVKELKLTMRKAGEGQQDFLRLTLKGARITSVVLDTGSDGDVSESVTVAFTKVELEYLPQQRSGQRGASHVFTDEV</sequence>
<evidence type="ECO:0000313" key="2">
    <source>
        <dbReference type="EMBL" id="QEN00022.1"/>
    </source>
</evidence>
<dbReference type="Proteomes" id="UP001549111">
    <property type="component" value="Unassembled WGS sequence"/>
</dbReference>
<reference evidence="1 4" key="2">
    <citation type="submission" date="2024-06" db="EMBL/GenBank/DDBJ databases">
        <title>Genomic Encyclopedia of Type Strains, Phase IV (KMG-IV): sequencing the most valuable type-strain genomes for metagenomic binning, comparative biology and taxonomic classification.</title>
        <authorList>
            <person name="Goeker M."/>
        </authorList>
    </citation>
    <scope>NUCLEOTIDE SEQUENCE [LARGE SCALE GENOMIC DNA]</scope>
    <source>
        <strain evidence="1 4">D-501</strain>
    </source>
</reference>
<dbReference type="PANTHER" id="PTHR36152:SF5">
    <property type="entry name" value="PROTEIN HCP1"/>
    <property type="match status" value="1"/>
</dbReference>
<dbReference type="OrthoDB" id="5066999at2"/>
<dbReference type="EMBL" id="JBEPLS010000010">
    <property type="protein sequence ID" value="MET3604909.1"/>
    <property type="molecule type" value="Genomic_DNA"/>
</dbReference>
<dbReference type="EMBL" id="CP035708">
    <property type="protein sequence ID" value="QEN00022.1"/>
    <property type="molecule type" value="Genomic_DNA"/>
</dbReference>
<evidence type="ECO:0000313" key="3">
    <source>
        <dbReference type="Proteomes" id="UP000323522"/>
    </source>
</evidence>
<dbReference type="Proteomes" id="UP000323522">
    <property type="component" value="Chromosome"/>
</dbReference>
<organism evidence="2 3">
    <name type="scientific">Sphaerotilus sulfidivorans</name>
    <dbReference type="NCBI Taxonomy" id="639200"/>
    <lineage>
        <taxon>Bacteria</taxon>
        <taxon>Pseudomonadati</taxon>
        <taxon>Pseudomonadota</taxon>
        <taxon>Betaproteobacteria</taxon>
        <taxon>Burkholderiales</taxon>
        <taxon>Sphaerotilaceae</taxon>
        <taxon>Sphaerotilus</taxon>
    </lineage>
</organism>
<dbReference type="KEGG" id="snn:EWH46_03985"/>
<dbReference type="InterPro" id="IPR008514">
    <property type="entry name" value="T6SS_Hcp"/>
</dbReference>
<dbReference type="Gene3D" id="2.30.110.20">
    <property type="entry name" value="Hcp1-like"/>
    <property type="match status" value="1"/>
</dbReference>
<dbReference type="RefSeq" id="WP_149502768.1">
    <property type="nucleotide sequence ID" value="NZ_CP035708.1"/>
</dbReference>
<dbReference type="AlphaFoldDB" id="A0A5C1Q1T2"/>